<protein>
    <recommendedName>
        <fullName evidence="4">PPE family protein</fullName>
    </recommendedName>
</protein>
<feature type="compositionally biased region" description="Gly residues" evidence="1">
    <location>
        <begin position="400"/>
        <end position="418"/>
    </location>
</feature>
<feature type="region of interest" description="Disordered" evidence="1">
    <location>
        <begin position="1"/>
        <end position="45"/>
    </location>
</feature>
<feature type="region of interest" description="Disordered" evidence="1">
    <location>
        <begin position="307"/>
        <end position="477"/>
    </location>
</feature>
<dbReference type="Proteomes" id="UP001550853">
    <property type="component" value="Unassembled WGS sequence"/>
</dbReference>
<feature type="compositionally biased region" description="Basic and acidic residues" evidence="1">
    <location>
        <begin position="1"/>
        <end position="28"/>
    </location>
</feature>
<dbReference type="RefSeq" id="WP_030284596.1">
    <property type="nucleotide sequence ID" value="NZ_JBEZVI010000002.1"/>
</dbReference>
<evidence type="ECO:0000256" key="1">
    <source>
        <dbReference type="SAM" id="MobiDB-lite"/>
    </source>
</evidence>
<sequence length="477" mass="49063">MVDAAEEHRNAQAMERNRKAEERSDRLKSFQGHRLTPTSPSDFHHRGINELRSLVEHAKPGAIESSGEHWRASADRLAGHDGTGGIRKAFMAAVDHASEHWEGTAANAFRREAAKVLKKIDKTYQHARVVERTLIGTRGTGPEIGVAHSLRKAQQAMAKIKDPGKVESAFNASGDDAQFHKDMANPKMDARMALELNRDELSLSKERQVEAVIVMDELAANYDAHSKVLEESVDPGGVHGDWPKEPSTRHSPPPVNMPDTGGHRPTPSVVQPNMPNGGGGHAVPPGFDGPTIKRPEIPVQTGLDGLQGGTLTPPPVAGGTIGGGGVPGGHSTGTPGGTSGGMVPPGFIGMPGGRGASGGGRGASVPGGMGRPGGAGGLGAGGKGAAAGARGGAQARTRGGVVGKPGGPAGGAKQGGSGLHRSRGGSQAGKGMAGAGAGGKDKGKRKNEGPTNQRPDYLVEDEETWNSQRKVAPRVIE</sequence>
<feature type="compositionally biased region" description="Gly residues" evidence="1">
    <location>
        <begin position="426"/>
        <end position="438"/>
    </location>
</feature>
<reference evidence="2 3" key="1">
    <citation type="submission" date="2024-06" db="EMBL/GenBank/DDBJ databases">
        <title>The Natural Products Discovery Center: Release of the First 8490 Sequenced Strains for Exploring Actinobacteria Biosynthetic Diversity.</title>
        <authorList>
            <person name="Kalkreuter E."/>
            <person name="Kautsar S.A."/>
            <person name="Yang D."/>
            <person name="Bader C.D."/>
            <person name="Teijaro C.N."/>
            <person name="Fluegel L."/>
            <person name="Davis C.M."/>
            <person name="Simpson J.R."/>
            <person name="Lauterbach L."/>
            <person name="Steele A.D."/>
            <person name="Gui C."/>
            <person name="Meng S."/>
            <person name="Li G."/>
            <person name="Viehrig K."/>
            <person name="Ye F."/>
            <person name="Su P."/>
            <person name="Kiefer A.F."/>
            <person name="Nichols A."/>
            <person name="Cepeda A.J."/>
            <person name="Yan W."/>
            <person name="Fan B."/>
            <person name="Jiang Y."/>
            <person name="Adhikari A."/>
            <person name="Zheng C.-J."/>
            <person name="Schuster L."/>
            <person name="Cowan T.M."/>
            <person name="Smanski M.J."/>
            <person name="Chevrette M.G."/>
            <person name="De Carvalho L.P.S."/>
            <person name="Shen B."/>
        </authorList>
    </citation>
    <scope>NUCLEOTIDE SEQUENCE [LARGE SCALE GENOMIC DNA]</scope>
    <source>
        <strain evidence="2 3">NPDC033039</strain>
    </source>
</reference>
<dbReference type="EMBL" id="JBEZVI010000002">
    <property type="protein sequence ID" value="MEU3709233.1"/>
    <property type="molecule type" value="Genomic_DNA"/>
</dbReference>
<keyword evidence="3" id="KW-1185">Reference proteome</keyword>
<evidence type="ECO:0000313" key="3">
    <source>
        <dbReference type="Proteomes" id="UP001550853"/>
    </source>
</evidence>
<feature type="compositionally biased region" description="Gly residues" evidence="1">
    <location>
        <begin position="349"/>
        <end position="391"/>
    </location>
</feature>
<proteinExistence type="predicted"/>
<gene>
    <name evidence="2" type="ORF">AB0E61_03935</name>
</gene>
<evidence type="ECO:0008006" key="4">
    <source>
        <dbReference type="Google" id="ProtNLM"/>
    </source>
</evidence>
<feature type="compositionally biased region" description="Gly residues" evidence="1">
    <location>
        <begin position="319"/>
        <end position="340"/>
    </location>
</feature>
<organism evidence="2 3">
    <name type="scientific">Streptomyces catenulae</name>
    <dbReference type="NCBI Taxonomy" id="66875"/>
    <lineage>
        <taxon>Bacteria</taxon>
        <taxon>Bacillati</taxon>
        <taxon>Actinomycetota</taxon>
        <taxon>Actinomycetes</taxon>
        <taxon>Kitasatosporales</taxon>
        <taxon>Streptomycetaceae</taxon>
        <taxon>Streptomyces</taxon>
    </lineage>
</organism>
<accession>A0ABV2YU16</accession>
<comment type="caution">
    <text evidence="2">The sequence shown here is derived from an EMBL/GenBank/DDBJ whole genome shotgun (WGS) entry which is preliminary data.</text>
</comment>
<name>A0ABV2YU16_9ACTN</name>
<feature type="region of interest" description="Disordered" evidence="1">
    <location>
        <begin position="233"/>
        <end position="280"/>
    </location>
</feature>
<evidence type="ECO:0000313" key="2">
    <source>
        <dbReference type="EMBL" id="MEU3709233.1"/>
    </source>
</evidence>